<evidence type="ECO:0000259" key="2">
    <source>
        <dbReference type="Pfam" id="PF20251"/>
    </source>
</evidence>
<dbReference type="AlphaFoldDB" id="A0A7K1UCK7"/>
<keyword evidence="4" id="KW-1185">Reference proteome</keyword>
<dbReference type="Pfam" id="PF20251">
    <property type="entry name" value="Big_14"/>
    <property type="match status" value="1"/>
</dbReference>
<gene>
    <name evidence="3" type="ORF">GO493_27935</name>
</gene>
<dbReference type="Proteomes" id="UP000461730">
    <property type="component" value="Unassembled WGS sequence"/>
</dbReference>
<accession>A0A7K1UCK7</accession>
<dbReference type="EMBL" id="WRXN01000019">
    <property type="protein sequence ID" value="MVT12121.1"/>
    <property type="molecule type" value="Genomic_DNA"/>
</dbReference>
<feature type="domain" description="Bacterial Ig-like" evidence="2">
    <location>
        <begin position="69"/>
        <end position="152"/>
    </location>
</feature>
<organism evidence="3 4">
    <name type="scientific">Chitinophaga tropicalis</name>
    <dbReference type="NCBI Taxonomy" id="2683588"/>
    <lineage>
        <taxon>Bacteria</taxon>
        <taxon>Pseudomonadati</taxon>
        <taxon>Bacteroidota</taxon>
        <taxon>Chitinophagia</taxon>
        <taxon>Chitinophagales</taxon>
        <taxon>Chitinophagaceae</taxon>
        <taxon>Chitinophaga</taxon>
    </lineage>
</organism>
<protein>
    <recommendedName>
        <fullName evidence="2">Bacterial Ig-like domain-containing protein</fullName>
    </recommendedName>
</protein>
<sequence>MRISLYYLIIPAFILGSCGNPGGKSASDSQDTSNPSKMQDTAVSTGTADPAGSIAMTVVPAAFKAGTVGEAKLTITNNAAEEITFGDPYRVEYSNNGNWEKVTLFDSVSFTAMAHGLAPGKSQEFSINLQPMPYDYKPGQYRILKDAQAGEKKIQLTAIFSVEQ</sequence>
<evidence type="ECO:0000313" key="3">
    <source>
        <dbReference type="EMBL" id="MVT12121.1"/>
    </source>
</evidence>
<dbReference type="RefSeq" id="WP_157309540.1">
    <property type="nucleotide sequence ID" value="NZ_WRXN01000019.1"/>
</dbReference>
<feature type="compositionally biased region" description="Polar residues" evidence="1">
    <location>
        <begin position="26"/>
        <end position="47"/>
    </location>
</feature>
<evidence type="ECO:0000256" key="1">
    <source>
        <dbReference type="SAM" id="MobiDB-lite"/>
    </source>
</evidence>
<name>A0A7K1UCK7_9BACT</name>
<reference evidence="3 4" key="1">
    <citation type="submission" date="2019-12" db="EMBL/GenBank/DDBJ databases">
        <title>Chitinophaga sp. strain ysch24 (GDMCC 1.1355), whole genome shotgun sequence.</title>
        <authorList>
            <person name="Zhang X."/>
        </authorList>
    </citation>
    <scope>NUCLEOTIDE SEQUENCE [LARGE SCALE GENOMIC DNA]</scope>
    <source>
        <strain evidence="4">ysch24</strain>
    </source>
</reference>
<comment type="caution">
    <text evidence="3">The sequence shown here is derived from an EMBL/GenBank/DDBJ whole genome shotgun (WGS) entry which is preliminary data.</text>
</comment>
<proteinExistence type="predicted"/>
<evidence type="ECO:0000313" key="4">
    <source>
        <dbReference type="Proteomes" id="UP000461730"/>
    </source>
</evidence>
<dbReference type="PROSITE" id="PS51257">
    <property type="entry name" value="PROKAR_LIPOPROTEIN"/>
    <property type="match status" value="1"/>
</dbReference>
<dbReference type="InterPro" id="IPR046878">
    <property type="entry name" value="Big_14"/>
</dbReference>
<feature type="region of interest" description="Disordered" evidence="1">
    <location>
        <begin position="23"/>
        <end position="48"/>
    </location>
</feature>